<protein>
    <recommendedName>
        <fullName evidence="3">Glycosyltransferase RgtA/B/C/D-like domain-containing protein</fullName>
    </recommendedName>
</protein>
<evidence type="ECO:0000313" key="2">
    <source>
        <dbReference type="EMBL" id="HGU53547.1"/>
    </source>
</evidence>
<evidence type="ECO:0008006" key="3">
    <source>
        <dbReference type="Google" id="ProtNLM"/>
    </source>
</evidence>
<accession>A0A7V4KEF7</accession>
<keyword evidence="1" id="KW-1133">Transmembrane helix</keyword>
<sequence length="147" mass="17140">MTILLKLSLEQNDGHLVYALDDPYIHMAIAKNFAKYGNWGVTKYEFSSSSSSLLWTLLLSFLFFIFGIDDRIPFILNVIFATFTIILIYMKLKDKASNLFTIFILLAIIIFTPLPPPYIYWYGTHTTYTYYCFFLIYGYSVISRGKE</sequence>
<feature type="transmembrane region" description="Helical" evidence="1">
    <location>
        <begin position="128"/>
        <end position="145"/>
    </location>
</feature>
<feature type="transmembrane region" description="Helical" evidence="1">
    <location>
        <begin position="74"/>
        <end position="92"/>
    </location>
</feature>
<keyword evidence="1" id="KW-0812">Transmembrane</keyword>
<feature type="transmembrane region" description="Helical" evidence="1">
    <location>
        <begin position="52"/>
        <end position="68"/>
    </location>
</feature>
<organism evidence="2">
    <name type="scientific">Fervidobacterium pennivorans</name>
    <dbReference type="NCBI Taxonomy" id="93466"/>
    <lineage>
        <taxon>Bacteria</taxon>
        <taxon>Thermotogati</taxon>
        <taxon>Thermotogota</taxon>
        <taxon>Thermotogae</taxon>
        <taxon>Thermotogales</taxon>
        <taxon>Fervidobacteriaceae</taxon>
        <taxon>Fervidobacterium</taxon>
    </lineage>
</organism>
<proteinExistence type="predicted"/>
<keyword evidence="1" id="KW-0472">Membrane</keyword>
<reference evidence="2" key="1">
    <citation type="journal article" date="2020" name="mSystems">
        <title>Genome- and Community-Level Interaction Insights into Carbon Utilization and Element Cycling Functions of Hydrothermarchaeota in Hydrothermal Sediment.</title>
        <authorList>
            <person name="Zhou Z."/>
            <person name="Liu Y."/>
            <person name="Xu W."/>
            <person name="Pan J."/>
            <person name="Luo Z.H."/>
            <person name="Li M."/>
        </authorList>
    </citation>
    <scope>NUCLEOTIDE SEQUENCE [LARGE SCALE GENOMIC DNA]</scope>
    <source>
        <strain evidence="2">SpSt-61</strain>
    </source>
</reference>
<dbReference type="EMBL" id="DSZZ01000397">
    <property type="protein sequence ID" value="HGU53547.1"/>
    <property type="molecule type" value="Genomic_DNA"/>
</dbReference>
<name>A0A7V4KEF7_FERPE</name>
<evidence type="ECO:0000256" key="1">
    <source>
        <dbReference type="SAM" id="Phobius"/>
    </source>
</evidence>
<comment type="caution">
    <text evidence="2">The sequence shown here is derived from an EMBL/GenBank/DDBJ whole genome shotgun (WGS) entry which is preliminary data.</text>
</comment>
<dbReference type="AlphaFoldDB" id="A0A7V4KEF7"/>
<feature type="transmembrane region" description="Helical" evidence="1">
    <location>
        <begin position="99"/>
        <end position="122"/>
    </location>
</feature>
<gene>
    <name evidence="2" type="ORF">ENT78_08535</name>
</gene>